<sequence>MESGYGSRGTAECPQTSMAVKGGGRTAVDIPVPGSAALQWVGPPLERVDGPDKQAAGSA</sequence>
<protein>
    <submittedName>
        <fullName evidence="2">Uncharacterized protein</fullName>
    </submittedName>
</protein>
<accession>A0ABP7JQT3</accession>
<organism evidence="2 3">
    <name type="scientific">Streptomyces lannensis</name>
    <dbReference type="NCBI Taxonomy" id="766498"/>
    <lineage>
        <taxon>Bacteria</taxon>
        <taxon>Bacillati</taxon>
        <taxon>Actinomycetota</taxon>
        <taxon>Actinomycetes</taxon>
        <taxon>Kitasatosporales</taxon>
        <taxon>Streptomycetaceae</taxon>
        <taxon>Streptomyces</taxon>
    </lineage>
</organism>
<evidence type="ECO:0000313" key="2">
    <source>
        <dbReference type="EMBL" id="GAA3850741.1"/>
    </source>
</evidence>
<name>A0ABP7JQT3_9ACTN</name>
<keyword evidence="3" id="KW-1185">Reference proteome</keyword>
<dbReference type="EMBL" id="BAAAZA010000003">
    <property type="protein sequence ID" value="GAA3850741.1"/>
    <property type="molecule type" value="Genomic_DNA"/>
</dbReference>
<dbReference type="Proteomes" id="UP001501563">
    <property type="component" value="Unassembled WGS sequence"/>
</dbReference>
<gene>
    <name evidence="2" type="ORF">GCM10022207_11180</name>
</gene>
<reference evidence="3" key="1">
    <citation type="journal article" date="2019" name="Int. J. Syst. Evol. Microbiol.">
        <title>The Global Catalogue of Microorganisms (GCM) 10K type strain sequencing project: providing services to taxonomists for standard genome sequencing and annotation.</title>
        <authorList>
            <consortium name="The Broad Institute Genomics Platform"/>
            <consortium name="The Broad Institute Genome Sequencing Center for Infectious Disease"/>
            <person name="Wu L."/>
            <person name="Ma J."/>
        </authorList>
    </citation>
    <scope>NUCLEOTIDE SEQUENCE [LARGE SCALE GENOMIC DNA]</scope>
    <source>
        <strain evidence="3">JCM 16578</strain>
    </source>
</reference>
<comment type="caution">
    <text evidence="2">The sequence shown here is derived from an EMBL/GenBank/DDBJ whole genome shotgun (WGS) entry which is preliminary data.</text>
</comment>
<evidence type="ECO:0000313" key="3">
    <source>
        <dbReference type="Proteomes" id="UP001501563"/>
    </source>
</evidence>
<feature type="region of interest" description="Disordered" evidence="1">
    <location>
        <begin position="1"/>
        <end position="59"/>
    </location>
</feature>
<proteinExistence type="predicted"/>
<evidence type="ECO:0000256" key="1">
    <source>
        <dbReference type="SAM" id="MobiDB-lite"/>
    </source>
</evidence>